<sequence length="140" mass="15644">MFFFFYTESHLCSACTAASNSRCVSHGEATFPGAGWLFPGELKWIEFAGREVGIGRGIFRSFWKVWCFSRHRSFAFRVPSLCLCCGVNFNVAPATLNFIIVRLVAYAEAFCGLMANDTLSYHLAGEDLNPFIIAVQQFTS</sequence>
<dbReference type="Proteomes" id="UP001552299">
    <property type="component" value="Unassembled WGS sequence"/>
</dbReference>
<protein>
    <recommendedName>
        <fullName evidence="3">Secreted protein</fullName>
    </recommendedName>
</protein>
<comment type="caution">
    <text evidence="1">The sequence shown here is derived from an EMBL/GenBank/DDBJ whole genome shotgun (WGS) entry which is preliminary data.</text>
</comment>
<evidence type="ECO:0000313" key="2">
    <source>
        <dbReference type="Proteomes" id="UP001552299"/>
    </source>
</evidence>
<evidence type="ECO:0008006" key="3">
    <source>
        <dbReference type="Google" id="ProtNLM"/>
    </source>
</evidence>
<keyword evidence="2" id="KW-1185">Reference proteome</keyword>
<dbReference type="EMBL" id="JANQDX010000010">
    <property type="protein sequence ID" value="KAL0917410.1"/>
    <property type="molecule type" value="Genomic_DNA"/>
</dbReference>
<evidence type="ECO:0000313" key="1">
    <source>
        <dbReference type="EMBL" id="KAL0917410.1"/>
    </source>
</evidence>
<reference evidence="1 2" key="1">
    <citation type="journal article" date="2024" name="Plant Biotechnol. J.">
        <title>Dendrobium thyrsiflorum genome and its molecular insights into genes involved in important horticultural traits.</title>
        <authorList>
            <person name="Chen B."/>
            <person name="Wang J.Y."/>
            <person name="Zheng P.J."/>
            <person name="Li K.L."/>
            <person name="Liang Y.M."/>
            <person name="Chen X.F."/>
            <person name="Zhang C."/>
            <person name="Zhao X."/>
            <person name="He X."/>
            <person name="Zhang G.Q."/>
            <person name="Liu Z.J."/>
            <person name="Xu Q."/>
        </authorList>
    </citation>
    <scope>NUCLEOTIDE SEQUENCE [LARGE SCALE GENOMIC DNA]</scope>
    <source>
        <strain evidence="1">GZMU011</strain>
    </source>
</reference>
<organism evidence="1 2">
    <name type="scientific">Dendrobium thyrsiflorum</name>
    <name type="common">Pinecone-like raceme dendrobium</name>
    <name type="synonym">Orchid</name>
    <dbReference type="NCBI Taxonomy" id="117978"/>
    <lineage>
        <taxon>Eukaryota</taxon>
        <taxon>Viridiplantae</taxon>
        <taxon>Streptophyta</taxon>
        <taxon>Embryophyta</taxon>
        <taxon>Tracheophyta</taxon>
        <taxon>Spermatophyta</taxon>
        <taxon>Magnoliopsida</taxon>
        <taxon>Liliopsida</taxon>
        <taxon>Asparagales</taxon>
        <taxon>Orchidaceae</taxon>
        <taxon>Epidendroideae</taxon>
        <taxon>Malaxideae</taxon>
        <taxon>Dendrobiinae</taxon>
        <taxon>Dendrobium</taxon>
    </lineage>
</organism>
<accession>A0ABD0UX81</accession>
<dbReference type="AlphaFoldDB" id="A0ABD0UX81"/>
<proteinExistence type="predicted"/>
<gene>
    <name evidence="1" type="ORF">M5K25_012468</name>
</gene>
<name>A0ABD0UX81_DENTH</name>